<dbReference type="Proteomes" id="UP000050929">
    <property type="component" value="Unassembled WGS sequence"/>
</dbReference>
<dbReference type="InterPro" id="IPR050706">
    <property type="entry name" value="Cyclic-di-GMP_PDE-like"/>
</dbReference>
<dbReference type="PROSITE" id="PS50883">
    <property type="entry name" value="EAL"/>
    <property type="match status" value="1"/>
</dbReference>
<dbReference type="PANTHER" id="PTHR33121">
    <property type="entry name" value="CYCLIC DI-GMP PHOSPHODIESTERASE PDEF"/>
    <property type="match status" value="1"/>
</dbReference>
<dbReference type="CDD" id="cd01948">
    <property type="entry name" value="EAL"/>
    <property type="match status" value="1"/>
</dbReference>
<evidence type="ECO:0000313" key="3">
    <source>
        <dbReference type="Proteomes" id="UP000050929"/>
    </source>
</evidence>
<comment type="caution">
    <text evidence="2">The sequence shown here is derived from an EMBL/GenBank/DDBJ whole genome shotgun (WGS) entry which is preliminary data.</text>
</comment>
<dbReference type="PANTHER" id="PTHR33121:SF70">
    <property type="entry name" value="SIGNALING PROTEIN YKOW"/>
    <property type="match status" value="1"/>
</dbReference>
<reference evidence="2 3" key="1">
    <citation type="journal article" date="2015" name="Genome Announc.">
        <title>Expanding the biotechnology potential of lactobacilli through comparative genomics of 213 strains and associated genera.</title>
        <authorList>
            <person name="Sun Z."/>
            <person name="Harris H.M."/>
            <person name="McCann A."/>
            <person name="Guo C."/>
            <person name="Argimon S."/>
            <person name="Zhang W."/>
            <person name="Yang X."/>
            <person name="Jeffery I.B."/>
            <person name="Cooney J.C."/>
            <person name="Kagawa T.F."/>
            <person name="Liu W."/>
            <person name="Song Y."/>
            <person name="Salvetti E."/>
            <person name="Wrobel A."/>
            <person name="Rasinkangas P."/>
            <person name="Parkhill J."/>
            <person name="Rea M.C."/>
            <person name="O'Sullivan O."/>
            <person name="Ritari J."/>
            <person name="Douillard F.P."/>
            <person name="Paul Ross R."/>
            <person name="Yang R."/>
            <person name="Briner A.E."/>
            <person name="Felis G.E."/>
            <person name="de Vos W.M."/>
            <person name="Barrangou R."/>
            <person name="Klaenhammer T.R."/>
            <person name="Caufield P.W."/>
            <person name="Cui Y."/>
            <person name="Zhang H."/>
            <person name="O'Toole P.W."/>
        </authorList>
    </citation>
    <scope>NUCLEOTIDE SEQUENCE [LARGE SCALE GENOMIC DNA]</scope>
    <source>
        <strain evidence="2 3">DSM 20183</strain>
    </source>
</reference>
<evidence type="ECO:0000313" key="2">
    <source>
        <dbReference type="EMBL" id="KRK63794.1"/>
    </source>
</evidence>
<dbReference type="Gene3D" id="3.20.20.450">
    <property type="entry name" value="EAL domain"/>
    <property type="match status" value="1"/>
</dbReference>
<dbReference type="AlphaFoldDB" id="A0A0R1J817"/>
<dbReference type="SUPFAM" id="SSF141868">
    <property type="entry name" value="EAL domain-like"/>
    <property type="match status" value="1"/>
</dbReference>
<accession>A0A0R1J817</accession>
<dbReference type="EMBL" id="AZDG01000022">
    <property type="protein sequence ID" value="KRK63794.1"/>
    <property type="molecule type" value="Genomic_DNA"/>
</dbReference>
<organism evidence="2 3">
    <name type="scientific">Companilactobacillus tucceti DSM 20183</name>
    <dbReference type="NCBI Taxonomy" id="1423811"/>
    <lineage>
        <taxon>Bacteria</taxon>
        <taxon>Bacillati</taxon>
        <taxon>Bacillota</taxon>
        <taxon>Bacilli</taxon>
        <taxon>Lactobacillales</taxon>
        <taxon>Lactobacillaceae</taxon>
        <taxon>Companilactobacillus</taxon>
    </lineage>
</organism>
<dbReference type="Pfam" id="PF00563">
    <property type="entry name" value="EAL"/>
    <property type="match status" value="1"/>
</dbReference>
<gene>
    <name evidence="2" type="ORF">FC72_GL001122</name>
</gene>
<sequence length="235" mass="27203">MEELLLESLYRYFVQPQIDTNTNTIIGYELLMKELTEEGWRLPKSFSAIDPQITADLLIETTKVLSDKVRRLSVNVSREQLMTTTISEAIIQSQKQIYPTKLVVELTEDESPTKYSNEEVKEKLNYFLDRGMQVSLDDVGTGINHFHNISDLLPIASELKFALQNFSKKFIDKSMQQKIHFWHAMSKEYGLRLVVEGVEDKDDHKLIGKLGVNLKQGYYYSKPQLLKLPNDCCLY</sequence>
<dbReference type="GO" id="GO:0071111">
    <property type="term" value="F:cyclic-guanylate-specific phosphodiesterase activity"/>
    <property type="evidence" value="ECO:0007669"/>
    <property type="project" value="InterPro"/>
</dbReference>
<proteinExistence type="predicted"/>
<keyword evidence="3" id="KW-1185">Reference proteome</keyword>
<evidence type="ECO:0000259" key="1">
    <source>
        <dbReference type="PROSITE" id="PS50883"/>
    </source>
</evidence>
<name>A0A0R1J817_9LACO</name>
<dbReference type="InterPro" id="IPR001633">
    <property type="entry name" value="EAL_dom"/>
</dbReference>
<dbReference type="SMART" id="SM00052">
    <property type="entry name" value="EAL"/>
    <property type="match status" value="1"/>
</dbReference>
<dbReference type="InterPro" id="IPR035919">
    <property type="entry name" value="EAL_sf"/>
</dbReference>
<feature type="domain" description="EAL" evidence="1">
    <location>
        <begin position="1"/>
        <end position="235"/>
    </location>
</feature>
<dbReference type="PATRIC" id="fig|1423811.3.peg.1137"/>
<protein>
    <submittedName>
        <fullName evidence="2">Diguanylate cyclase phosphodiesterase domain 2 containing protein</fullName>
    </submittedName>
</protein>
<dbReference type="STRING" id="1423811.FC72_GL001122"/>